<dbReference type="GO" id="GO:0005829">
    <property type="term" value="C:cytosol"/>
    <property type="evidence" value="ECO:0007669"/>
    <property type="project" value="TreeGrafter"/>
</dbReference>
<proteinExistence type="predicted"/>
<dbReference type="InterPro" id="IPR023186">
    <property type="entry name" value="IUNH"/>
</dbReference>
<dbReference type="Proteomes" id="UP001139157">
    <property type="component" value="Unassembled WGS sequence"/>
</dbReference>
<evidence type="ECO:0000256" key="1">
    <source>
        <dbReference type="ARBA" id="ARBA00022801"/>
    </source>
</evidence>
<dbReference type="PANTHER" id="PTHR12304:SF4">
    <property type="entry name" value="URIDINE NUCLEOSIDASE"/>
    <property type="match status" value="1"/>
</dbReference>
<evidence type="ECO:0000259" key="3">
    <source>
        <dbReference type="Pfam" id="PF01156"/>
    </source>
</evidence>
<dbReference type="InterPro" id="IPR001910">
    <property type="entry name" value="Inosine/uridine_hydrolase_dom"/>
</dbReference>
<dbReference type="Pfam" id="PF01156">
    <property type="entry name" value="IU_nuc_hydro"/>
    <property type="match status" value="1"/>
</dbReference>
<evidence type="ECO:0000313" key="4">
    <source>
        <dbReference type="EMBL" id="MCM6774445.1"/>
    </source>
</evidence>
<accession>A0A9X2IY06</accession>
<keyword evidence="1 4" id="KW-0378">Hydrolase</keyword>
<feature type="domain" description="Inosine/uridine-preferring nucleoside hydrolase" evidence="3">
    <location>
        <begin position="12"/>
        <end position="286"/>
    </location>
</feature>
<dbReference type="RefSeq" id="WP_251912014.1">
    <property type="nucleotide sequence ID" value="NZ_JAMRXG010000005.1"/>
</dbReference>
<dbReference type="SUPFAM" id="SSF53590">
    <property type="entry name" value="Nucleoside hydrolase"/>
    <property type="match status" value="1"/>
</dbReference>
<name>A0A9X2IY06_9NOCA</name>
<evidence type="ECO:0000256" key="2">
    <source>
        <dbReference type="ARBA" id="ARBA00023295"/>
    </source>
</evidence>
<dbReference type="PANTHER" id="PTHR12304">
    <property type="entry name" value="INOSINE-URIDINE PREFERRING NUCLEOSIDE HYDROLASE"/>
    <property type="match status" value="1"/>
</dbReference>
<dbReference type="GO" id="GO:0008477">
    <property type="term" value="F:purine nucleosidase activity"/>
    <property type="evidence" value="ECO:0007669"/>
    <property type="project" value="TreeGrafter"/>
</dbReference>
<keyword evidence="5" id="KW-1185">Reference proteome</keyword>
<comment type="caution">
    <text evidence="4">The sequence shown here is derived from an EMBL/GenBank/DDBJ whole genome shotgun (WGS) entry which is preliminary data.</text>
</comment>
<dbReference type="GO" id="GO:0006152">
    <property type="term" value="P:purine nucleoside catabolic process"/>
    <property type="evidence" value="ECO:0007669"/>
    <property type="project" value="TreeGrafter"/>
</dbReference>
<dbReference type="InterPro" id="IPR036452">
    <property type="entry name" value="Ribo_hydro-like"/>
</dbReference>
<gene>
    <name evidence="4" type="ORF">NDR86_13270</name>
</gene>
<dbReference type="AlphaFoldDB" id="A0A9X2IY06"/>
<sequence>MASSPVADDRLVVLDTDVLHDPDDAITLVVAARTIRRLVVVTADEVLVPAEGGLRARGARAMLDALGRPDVPVITGFGSDGHRLAMDYETLMRLPYPPMIGLVDTIVDLCEQDSEPLRWIGCGPLTNLAEILTSAPHVAERVELVQMGGWLDPARYRDPSRASHNLRIDPRAAGVVLRMCRHPRLVLSEHTGVPAIRVTPDWLLYQRLTAPDAPQWARIPAANFAIWCRSRSGSWMHDPLTLTAALDLGFVTFRDERILLGEDGRLSCDPNGHAAQVSTEVDYAGFVGWLEEVTATTPQPETAPPGR</sequence>
<keyword evidence="2" id="KW-0326">Glycosidase</keyword>
<organism evidence="4 5">
    <name type="scientific">Nocardia pulmonis</name>
    <dbReference type="NCBI Taxonomy" id="2951408"/>
    <lineage>
        <taxon>Bacteria</taxon>
        <taxon>Bacillati</taxon>
        <taxon>Actinomycetota</taxon>
        <taxon>Actinomycetes</taxon>
        <taxon>Mycobacteriales</taxon>
        <taxon>Nocardiaceae</taxon>
        <taxon>Nocardia</taxon>
    </lineage>
</organism>
<evidence type="ECO:0000313" key="5">
    <source>
        <dbReference type="Proteomes" id="UP001139157"/>
    </source>
</evidence>
<reference evidence="4" key="1">
    <citation type="submission" date="2022-06" db="EMBL/GenBank/DDBJ databases">
        <title>Novel species in genus nocardia.</title>
        <authorList>
            <person name="Li F."/>
        </authorList>
    </citation>
    <scope>NUCLEOTIDE SEQUENCE</scope>
    <source>
        <strain evidence="4">CDC141</strain>
    </source>
</reference>
<protein>
    <submittedName>
        <fullName evidence="4">Nucleoside hydrolase</fullName>
    </submittedName>
</protein>
<dbReference type="Gene3D" id="3.90.245.10">
    <property type="entry name" value="Ribonucleoside hydrolase-like"/>
    <property type="match status" value="1"/>
</dbReference>
<dbReference type="EMBL" id="JAMRXG010000005">
    <property type="protein sequence ID" value="MCM6774445.1"/>
    <property type="molecule type" value="Genomic_DNA"/>
</dbReference>